<sequence>MKESKTTIHDIARALQIDSSTVSRALNNSPRVTQKTKDKILAKAEELGYQRNVLASNLRKNVTYTIGVVVPRISRHFFSSAIQGIEETAYQAGYNVIICQSLEQLEREKKIVETLLANRVDGVLMSISMETLDYDHLQTLKGSNIPLVFFDRHCDLPGNSNVLIDDFKGGFDATQHLIDKGCKNIVHFSGPQVLEIYRKRFEGYKAALEKNGIVFRNDLVFTSRLMEQEGSECAKKIISENMDVDGIFSANDVAAIGAMKYLKQHGVNIPDDIAIVGFSNEPVSRVIEPSLTTIDQPGFEIGKAAVNLLLEQINDKSLITKGKSVVLESNLIPRSSSNKS</sequence>
<dbReference type="InterPro" id="IPR028082">
    <property type="entry name" value="Peripla_BP_I"/>
</dbReference>
<keyword evidence="3" id="KW-0804">Transcription</keyword>
<dbReference type="CDD" id="cd01392">
    <property type="entry name" value="HTH_LacI"/>
    <property type="match status" value="1"/>
</dbReference>
<keyword evidence="2 5" id="KW-0238">DNA-binding</keyword>
<evidence type="ECO:0000259" key="4">
    <source>
        <dbReference type="PROSITE" id="PS50932"/>
    </source>
</evidence>
<evidence type="ECO:0000313" key="6">
    <source>
        <dbReference type="Proteomes" id="UP001500954"/>
    </source>
</evidence>
<comment type="caution">
    <text evidence="5">The sequence shown here is derived from an EMBL/GenBank/DDBJ whole genome shotgun (WGS) entry which is preliminary data.</text>
</comment>
<dbReference type="SUPFAM" id="SSF53822">
    <property type="entry name" value="Periplasmic binding protein-like I"/>
    <property type="match status" value="1"/>
</dbReference>
<dbReference type="GO" id="GO:0003677">
    <property type="term" value="F:DNA binding"/>
    <property type="evidence" value="ECO:0007669"/>
    <property type="project" value="UniProtKB-KW"/>
</dbReference>
<name>A0ABP6WM76_9FLAO</name>
<dbReference type="Gene3D" id="3.40.50.2300">
    <property type="match status" value="2"/>
</dbReference>
<evidence type="ECO:0000313" key="5">
    <source>
        <dbReference type="EMBL" id="GAA3552954.1"/>
    </source>
</evidence>
<keyword evidence="6" id="KW-1185">Reference proteome</keyword>
<dbReference type="Pfam" id="PF00356">
    <property type="entry name" value="LacI"/>
    <property type="match status" value="1"/>
</dbReference>
<evidence type="ECO:0000256" key="1">
    <source>
        <dbReference type="ARBA" id="ARBA00023015"/>
    </source>
</evidence>
<dbReference type="InterPro" id="IPR000843">
    <property type="entry name" value="HTH_LacI"/>
</dbReference>
<dbReference type="InterPro" id="IPR001761">
    <property type="entry name" value="Peripla_BP/Lac1_sug-bd_dom"/>
</dbReference>
<dbReference type="EMBL" id="BAABCY010000005">
    <property type="protein sequence ID" value="GAA3552954.1"/>
    <property type="molecule type" value="Genomic_DNA"/>
</dbReference>
<protein>
    <submittedName>
        <fullName evidence="5">LacI family DNA-binding transcriptional regulator</fullName>
    </submittedName>
</protein>
<dbReference type="Proteomes" id="UP001500954">
    <property type="component" value="Unassembled WGS sequence"/>
</dbReference>
<accession>A0ABP6WM76</accession>
<reference evidence="6" key="1">
    <citation type="journal article" date="2019" name="Int. J. Syst. Evol. Microbiol.">
        <title>The Global Catalogue of Microorganisms (GCM) 10K type strain sequencing project: providing services to taxonomists for standard genome sequencing and annotation.</title>
        <authorList>
            <consortium name="The Broad Institute Genomics Platform"/>
            <consortium name="The Broad Institute Genome Sequencing Center for Infectious Disease"/>
            <person name="Wu L."/>
            <person name="Ma J."/>
        </authorList>
    </citation>
    <scope>NUCLEOTIDE SEQUENCE [LARGE SCALE GENOMIC DNA]</scope>
    <source>
        <strain evidence="6">JCM 17111</strain>
    </source>
</reference>
<dbReference type="PANTHER" id="PTHR30146">
    <property type="entry name" value="LACI-RELATED TRANSCRIPTIONAL REPRESSOR"/>
    <property type="match status" value="1"/>
</dbReference>
<gene>
    <name evidence="5" type="ORF">GCM10022395_00590</name>
</gene>
<dbReference type="PANTHER" id="PTHR30146:SF109">
    <property type="entry name" value="HTH-TYPE TRANSCRIPTIONAL REGULATOR GALS"/>
    <property type="match status" value="1"/>
</dbReference>
<dbReference type="CDD" id="cd06267">
    <property type="entry name" value="PBP1_LacI_sugar_binding-like"/>
    <property type="match status" value="1"/>
</dbReference>
<evidence type="ECO:0000256" key="3">
    <source>
        <dbReference type="ARBA" id="ARBA00023163"/>
    </source>
</evidence>
<dbReference type="PROSITE" id="PS50932">
    <property type="entry name" value="HTH_LACI_2"/>
    <property type="match status" value="1"/>
</dbReference>
<organism evidence="5 6">
    <name type="scientific">Snuella lapsa</name>
    <dbReference type="NCBI Taxonomy" id="870481"/>
    <lineage>
        <taxon>Bacteria</taxon>
        <taxon>Pseudomonadati</taxon>
        <taxon>Bacteroidota</taxon>
        <taxon>Flavobacteriia</taxon>
        <taxon>Flavobacteriales</taxon>
        <taxon>Flavobacteriaceae</taxon>
        <taxon>Snuella</taxon>
    </lineage>
</organism>
<dbReference type="SUPFAM" id="SSF47413">
    <property type="entry name" value="lambda repressor-like DNA-binding domains"/>
    <property type="match status" value="1"/>
</dbReference>
<dbReference type="SMART" id="SM00354">
    <property type="entry name" value="HTH_LACI"/>
    <property type="match status" value="1"/>
</dbReference>
<dbReference type="RefSeq" id="WP_345003693.1">
    <property type="nucleotide sequence ID" value="NZ_BAABCY010000005.1"/>
</dbReference>
<keyword evidence="1" id="KW-0805">Transcription regulation</keyword>
<evidence type="ECO:0000256" key="2">
    <source>
        <dbReference type="ARBA" id="ARBA00023125"/>
    </source>
</evidence>
<dbReference type="Pfam" id="PF00532">
    <property type="entry name" value="Peripla_BP_1"/>
    <property type="match status" value="1"/>
</dbReference>
<dbReference type="InterPro" id="IPR010982">
    <property type="entry name" value="Lambda_DNA-bd_dom_sf"/>
</dbReference>
<feature type="domain" description="HTH lacI-type" evidence="4">
    <location>
        <begin position="6"/>
        <end position="60"/>
    </location>
</feature>
<dbReference type="Gene3D" id="1.10.260.40">
    <property type="entry name" value="lambda repressor-like DNA-binding domains"/>
    <property type="match status" value="1"/>
</dbReference>
<proteinExistence type="predicted"/>